<feature type="domain" description="TRASH" evidence="11">
    <location>
        <begin position="4"/>
        <end position="42"/>
    </location>
</feature>
<feature type="binding site" evidence="9">
    <location>
        <position position="30"/>
    </location>
    <ligand>
        <name>Zn(2+)</name>
        <dbReference type="ChEBI" id="CHEBI:29105"/>
    </ligand>
</feature>
<evidence type="ECO:0000256" key="9">
    <source>
        <dbReference type="HAMAP-Rule" id="MF_00773"/>
    </source>
</evidence>
<feature type="binding site" evidence="9">
    <location>
        <position position="34"/>
    </location>
    <ligand>
        <name>Zn(2+)</name>
        <dbReference type="ChEBI" id="CHEBI:29105"/>
    </ligand>
</feature>
<feature type="binding site" evidence="9">
    <location>
        <position position="4"/>
    </location>
    <ligand>
        <name>Zn(2+)</name>
        <dbReference type="ChEBI" id="CHEBI:29105"/>
    </ligand>
</feature>
<keyword evidence="6 9" id="KW-0694">RNA-binding</keyword>
<keyword evidence="13" id="KW-1185">Reference proteome</keyword>
<keyword evidence="5 9" id="KW-0862">Zinc</keyword>
<dbReference type="HAMAP" id="MF_00773">
    <property type="entry name" value="Ribosomal_eL24"/>
    <property type="match status" value="1"/>
</dbReference>
<gene>
    <name evidence="9" type="primary">rpl24e</name>
    <name evidence="12" type="ORF">H1011_02110</name>
</gene>
<comment type="caution">
    <text evidence="12">The sequence shown here is derived from an EMBL/GenBank/DDBJ whole genome shotgun (WGS) entry which is preliminary data.</text>
</comment>
<dbReference type="InterPro" id="IPR055345">
    <property type="entry name" value="Ribosomal_eL24-rel_arc"/>
</dbReference>
<dbReference type="EMBL" id="DVAD01000013">
    <property type="protein sequence ID" value="HIJ99595.1"/>
    <property type="molecule type" value="Genomic_DNA"/>
</dbReference>
<protein>
    <recommendedName>
        <fullName evidence="9">Large ribosomal subunit protein eL24</fullName>
    </recommendedName>
</protein>
<dbReference type="InterPro" id="IPR011017">
    <property type="entry name" value="TRASH_dom"/>
</dbReference>
<evidence type="ECO:0000256" key="10">
    <source>
        <dbReference type="SAM" id="MobiDB-lite"/>
    </source>
</evidence>
<organism evidence="12 13">
    <name type="scientific">Candidatus Undinarchaeum marinum</name>
    <dbReference type="NCBI Taxonomy" id="2756141"/>
    <lineage>
        <taxon>Archaea</taxon>
        <taxon>Candidatus Undinarchaeota</taxon>
        <taxon>Candidatus Undinarchaeia</taxon>
        <taxon>Candidatus Undinarchaeales</taxon>
        <taxon>Candidatus Undinarchaeaceae</taxon>
        <taxon>Candidatus Undinarchaeum</taxon>
    </lineage>
</organism>
<comment type="function">
    <text evidence="9">Binds to the 23S rRNA.</text>
</comment>
<dbReference type="GO" id="GO:0005840">
    <property type="term" value="C:ribosome"/>
    <property type="evidence" value="ECO:0007669"/>
    <property type="project" value="UniProtKB-KW"/>
</dbReference>
<dbReference type="GO" id="GO:0006412">
    <property type="term" value="P:translation"/>
    <property type="evidence" value="ECO:0007669"/>
    <property type="project" value="UniProtKB-UniRule"/>
</dbReference>
<feature type="binding site" evidence="9">
    <location>
        <position position="7"/>
    </location>
    <ligand>
        <name>Zn(2+)</name>
        <dbReference type="ChEBI" id="CHEBI:29105"/>
    </ligand>
</feature>
<dbReference type="InterPro" id="IPR000988">
    <property type="entry name" value="Ribosomal_eL24-rel_N"/>
</dbReference>
<keyword evidence="7 9" id="KW-0689">Ribosomal protein</keyword>
<comment type="cofactor">
    <cofactor evidence="9">
        <name>Zn(2+)</name>
        <dbReference type="ChEBI" id="CHEBI:29105"/>
    </cofactor>
    <text evidence="9">Binds 1 zinc ion per subunit.</text>
</comment>
<feature type="zinc finger region" description="C4-type" evidence="9">
    <location>
        <begin position="4"/>
        <end position="34"/>
    </location>
</feature>
<evidence type="ECO:0000313" key="12">
    <source>
        <dbReference type="EMBL" id="HIJ99595.1"/>
    </source>
</evidence>
<dbReference type="GO" id="GO:1990904">
    <property type="term" value="C:ribonucleoprotein complex"/>
    <property type="evidence" value="ECO:0007669"/>
    <property type="project" value="UniProtKB-KW"/>
</dbReference>
<dbReference type="PANTHER" id="PTHR10792:SF1">
    <property type="entry name" value="RIBOSOMAL PROTEIN L24"/>
    <property type="match status" value="1"/>
</dbReference>
<evidence type="ECO:0000256" key="3">
    <source>
        <dbReference type="ARBA" id="ARBA00022730"/>
    </source>
</evidence>
<dbReference type="GO" id="GO:0019843">
    <property type="term" value="F:rRNA binding"/>
    <property type="evidence" value="ECO:0007669"/>
    <property type="project" value="UniProtKB-UniRule"/>
</dbReference>
<dbReference type="AlphaFoldDB" id="A0A832V8J7"/>
<dbReference type="InterPro" id="IPR038630">
    <property type="entry name" value="L24e/L24_sf"/>
</dbReference>
<dbReference type="NCBIfam" id="NF034186">
    <property type="entry name" value="PRK14891.1-1"/>
    <property type="match status" value="1"/>
</dbReference>
<keyword evidence="2 9" id="KW-0479">Metal-binding</keyword>
<dbReference type="Gene3D" id="2.30.170.20">
    <property type="entry name" value="Ribosomal protein L24e"/>
    <property type="match status" value="1"/>
</dbReference>
<name>A0A832V8J7_9ARCH</name>
<evidence type="ECO:0000256" key="7">
    <source>
        <dbReference type="ARBA" id="ARBA00022980"/>
    </source>
</evidence>
<dbReference type="Pfam" id="PF01246">
    <property type="entry name" value="Ribosomal_L24e"/>
    <property type="match status" value="1"/>
</dbReference>
<dbReference type="Proteomes" id="UP000604391">
    <property type="component" value="Unassembled WGS sequence"/>
</dbReference>
<feature type="compositionally biased region" description="Basic and acidic residues" evidence="10">
    <location>
        <begin position="65"/>
        <end position="81"/>
    </location>
</feature>
<evidence type="ECO:0000313" key="13">
    <source>
        <dbReference type="Proteomes" id="UP000604391"/>
    </source>
</evidence>
<dbReference type="PANTHER" id="PTHR10792">
    <property type="entry name" value="60S RIBOSOMAL PROTEIN L24"/>
    <property type="match status" value="1"/>
</dbReference>
<feature type="region of interest" description="Disordered" evidence="10">
    <location>
        <begin position="65"/>
        <end position="112"/>
    </location>
</feature>
<comment type="similarity">
    <text evidence="1 9">Belongs to the eukaryotic ribosomal protein eL24 family.</text>
</comment>
<keyword evidence="3 9" id="KW-0699">rRNA-binding</keyword>
<dbReference type="GO" id="GO:0008270">
    <property type="term" value="F:zinc ion binding"/>
    <property type="evidence" value="ECO:0007669"/>
    <property type="project" value="UniProtKB-UniRule"/>
</dbReference>
<feature type="compositionally biased region" description="Basic and acidic residues" evidence="10">
    <location>
        <begin position="88"/>
        <end position="112"/>
    </location>
</feature>
<evidence type="ECO:0000256" key="5">
    <source>
        <dbReference type="ARBA" id="ARBA00022833"/>
    </source>
</evidence>
<evidence type="ECO:0000256" key="2">
    <source>
        <dbReference type="ARBA" id="ARBA00022723"/>
    </source>
</evidence>
<dbReference type="GO" id="GO:0003735">
    <property type="term" value="F:structural constituent of ribosome"/>
    <property type="evidence" value="ECO:0007669"/>
    <property type="project" value="InterPro"/>
</dbReference>
<dbReference type="InterPro" id="IPR056366">
    <property type="entry name" value="Ribosomal_eL24"/>
</dbReference>
<dbReference type="SUPFAM" id="SSF57716">
    <property type="entry name" value="Glucocorticoid receptor-like (DNA-binding domain)"/>
    <property type="match status" value="1"/>
</dbReference>
<evidence type="ECO:0000256" key="4">
    <source>
        <dbReference type="ARBA" id="ARBA00022771"/>
    </source>
</evidence>
<dbReference type="CDD" id="cd00472">
    <property type="entry name" value="Ribosomal_L24e_L24"/>
    <property type="match status" value="1"/>
</dbReference>
<comment type="subunit">
    <text evidence="9">Part of the 50S ribosomal subunit. Forms a cluster with proteins L3 and L14.</text>
</comment>
<dbReference type="SMART" id="SM00746">
    <property type="entry name" value="TRASH"/>
    <property type="match status" value="1"/>
</dbReference>
<sequence>MERCSFCGTEIERGTGKILVKKDGTLLYFCSSKCEKNLIKLGRNPVKFGWTRKYQKAKGRIDIAAEVRAKSEAQPKKEKGKPPSPEAEVVKKKSEEKKEDKKEEQKEEEKND</sequence>
<keyword evidence="8 9" id="KW-0687">Ribonucleoprotein</keyword>
<evidence type="ECO:0000256" key="1">
    <source>
        <dbReference type="ARBA" id="ARBA00005647"/>
    </source>
</evidence>
<evidence type="ECO:0000256" key="6">
    <source>
        <dbReference type="ARBA" id="ARBA00022884"/>
    </source>
</evidence>
<keyword evidence="4 9" id="KW-0863">Zinc-finger</keyword>
<evidence type="ECO:0000256" key="8">
    <source>
        <dbReference type="ARBA" id="ARBA00023274"/>
    </source>
</evidence>
<proteinExistence type="inferred from homology"/>
<evidence type="ECO:0000259" key="11">
    <source>
        <dbReference type="SMART" id="SM00746"/>
    </source>
</evidence>
<reference evidence="12 13" key="1">
    <citation type="journal article" name="Nat. Commun.">
        <title>Undinarchaeota illuminate DPANN phylogeny and the impact of gene transfer on archaeal evolution.</title>
        <authorList>
            <person name="Dombrowski N."/>
            <person name="Williams T.A."/>
            <person name="Sun J."/>
            <person name="Woodcroft B.J."/>
            <person name="Lee J.H."/>
            <person name="Minh B.Q."/>
            <person name="Rinke C."/>
            <person name="Spang A."/>
        </authorList>
    </citation>
    <scope>NUCLEOTIDE SEQUENCE [LARGE SCALE GENOMIC DNA]</scope>
    <source>
        <strain evidence="12">MAG_bin17</strain>
    </source>
</reference>
<accession>A0A832V8J7</accession>